<name>A0ABP0NZ54_9DINO</name>
<comment type="caution">
    <text evidence="1">The sequence shown here is derived from an EMBL/GenBank/DDBJ whole genome shotgun (WGS) entry which is preliminary data.</text>
</comment>
<keyword evidence="2" id="KW-1185">Reference proteome</keyword>
<accession>A0ABP0NZ54</accession>
<dbReference type="Proteomes" id="UP001642484">
    <property type="component" value="Unassembled WGS sequence"/>
</dbReference>
<evidence type="ECO:0000313" key="1">
    <source>
        <dbReference type="EMBL" id="CAK9068796.1"/>
    </source>
</evidence>
<organism evidence="1 2">
    <name type="scientific">Durusdinium trenchii</name>
    <dbReference type="NCBI Taxonomy" id="1381693"/>
    <lineage>
        <taxon>Eukaryota</taxon>
        <taxon>Sar</taxon>
        <taxon>Alveolata</taxon>
        <taxon>Dinophyceae</taxon>
        <taxon>Suessiales</taxon>
        <taxon>Symbiodiniaceae</taxon>
        <taxon>Durusdinium</taxon>
    </lineage>
</organism>
<gene>
    <name evidence="1" type="ORF">CCMP2556_LOCUS33807</name>
</gene>
<proteinExistence type="predicted"/>
<reference evidence="1 2" key="1">
    <citation type="submission" date="2024-02" db="EMBL/GenBank/DDBJ databases">
        <authorList>
            <person name="Chen Y."/>
            <person name="Shah S."/>
            <person name="Dougan E. K."/>
            <person name="Thang M."/>
            <person name="Chan C."/>
        </authorList>
    </citation>
    <scope>NUCLEOTIDE SEQUENCE [LARGE SCALE GENOMIC DNA]</scope>
</reference>
<evidence type="ECO:0000313" key="2">
    <source>
        <dbReference type="Proteomes" id="UP001642484"/>
    </source>
</evidence>
<dbReference type="EMBL" id="CAXAMN010022362">
    <property type="protein sequence ID" value="CAK9068796.1"/>
    <property type="molecule type" value="Genomic_DNA"/>
</dbReference>
<sequence>MPLCLFLICSKLPTHSSPDLAAVPKEKIQLPLAELLPTTAQSFVTWRVQNPNAKFKASCGFPLVSHQLSNHFLEDFRVKIFAAGTAWSSQNKGKKQQTPSKAFYHGATSKFGTLQLKFLGDEAVGDLQLFFHIGTYKLGPFRTCPERSVSELCELPIDWRRVVDKDHRSTKRRESHREREVT</sequence>
<protein>
    <submittedName>
        <fullName evidence="1">Uncharacterized protein</fullName>
    </submittedName>
</protein>